<dbReference type="PRINTS" id="PR00035">
    <property type="entry name" value="HTHGNTR"/>
</dbReference>
<evidence type="ECO:0000256" key="1">
    <source>
        <dbReference type="ARBA" id="ARBA00023015"/>
    </source>
</evidence>
<evidence type="ECO:0000256" key="2">
    <source>
        <dbReference type="ARBA" id="ARBA00023125"/>
    </source>
</evidence>
<dbReference type="SMART" id="SM00895">
    <property type="entry name" value="FCD"/>
    <property type="match status" value="1"/>
</dbReference>
<dbReference type="AlphaFoldDB" id="A0A2T5V6D2"/>
<reference evidence="5 6" key="1">
    <citation type="submission" date="2018-04" db="EMBL/GenBank/DDBJ databases">
        <title>Genomic Encyclopedia of Archaeal and Bacterial Type Strains, Phase II (KMG-II): from individual species to whole genera.</title>
        <authorList>
            <person name="Goeker M."/>
        </authorList>
    </citation>
    <scope>NUCLEOTIDE SEQUENCE [LARGE SCALE GENOMIC DNA]</scope>
    <source>
        <strain evidence="5 6">DSM 23382</strain>
    </source>
</reference>
<dbReference type="InterPro" id="IPR000524">
    <property type="entry name" value="Tscrpt_reg_HTH_GntR"/>
</dbReference>
<dbReference type="SUPFAM" id="SSF46785">
    <property type="entry name" value="Winged helix' DNA-binding domain"/>
    <property type="match status" value="1"/>
</dbReference>
<dbReference type="SMART" id="SM00345">
    <property type="entry name" value="HTH_GNTR"/>
    <property type="match status" value="1"/>
</dbReference>
<dbReference type="Proteomes" id="UP000244081">
    <property type="component" value="Unassembled WGS sequence"/>
</dbReference>
<accession>A0A2T5V6D2</accession>
<dbReference type="Gene3D" id="1.20.120.530">
    <property type="entry name" value="GntR ligand-binding domain-like"/>
    <property type="match status" value="1"/>
</dbReference>
<comment type="caution">
    <text evidence="5">The sequence shown here is derived from an EMBL/GenBank/DDBJ whole genome shotgun (WGS) entry which is preliminary data.</text>
</comment>
<name>A0A2T5V6D2_9HYPH</name>
<dbReference type="GO" id="GO:0003677">
    <property type="term" value="F:DNA binding"/>
    <property type="evidence" value="ECO:0007669"/>
    <property type="project" value="UniProtKB-KW"/>
</dbReference>
<dbReference type="SUPFAM" id="SSF48008">
    <property type="entry name" value="GntR ligand-binding domain-like"/>
    <property type="match status" value="1"/>
</dbReference>
<evidence type="ECO:0000313" key="6">
    <source>
        <dbReference type="Proteomes" id="UP000244081"/>
    </source>
</evidence>
<dbReference type="InterPro" id="IPR008920">
    <property type="entry name" value="TF_FadR/GntR_C"/>
</dbReference>
<evidence type="ECO:0000259" key="4">
    <source>
        <dbReference type="PROSITE" id="PS50949"/>
    </source>
</evidence>
<evidence type="ECO:0000313" key="5">
    <source>
        <dbReference type="EMBL" id="PTW59310.1"/>
    </source>
</evidence>
<dbReference type="OrthoDB" id="8114900at2"/>
<dbReference type="Pfam" id="PF00392">
    <property type="entry name" value="GntR"/>
    <property type="match status" value="1"/>
</dbReference>
<dbReference type="EMBL" id="QAYG01000007">
    <property type="protein sequence ID" value="PTW59310.1"/>
    <property type="molecule type" value="Genomic_DNA"/>
</dbReference>
<sequence length="231" mass="26266">MTGNKLNNEFEENGLAQNSEDIANDLRERIIQGVIAQGQRLVERDVAKWYAISRTPVREALKILSAEGLVVLRPNRGAEVTTFNAEMALKLFEVIAELEALAARGFAEHVTSGRLREIEERHERMRQHFERGELTDYFAVNNAIHELIIGECGNPILAEAHERLMMRARLGRHMALADQSRWEEAMDEHEQMMTVLRRHDCAAVAAIWRRHLLNSGRALAQQLNKSLAVLA</sequence>
<keyword evidence="6" id="KW-1185">Reference proteome</keyword>
<feature type="domain" description="HTH gntR-type" evidence="4">
    <location>
        <begin position="16"/>
        <end position="83"/>
    </location>
</feature>
<dbReference type="GO" id="GO:0003700">
    <property type="term" value="F:DNA-binding transcription factor activity"/>
    <property type="evidence" value="ECO:0007669"/>
    <property type="project" value="InterPro"/>
</dbReference>
<protein>
    <submittedName>
        <fullName evidence="5">GntR family transcriptional regulator</fullName>
    </submittedName>
</protein>
<dbReference type="PROSITE" id="PS50949">
    <property type="entry name" value="HTH_GNTR"/>
    <property type="match status" value="1"/>
</dbReference>
<gene>
    <name evidence="5" type="ORF">C8N35_10723</name>
</gene>
<organism evidence="5 6">
    <name type="scientific">Breoghania corrubedonensis</name>
    <dbReference type="NCBI Taxonomy" id="665038"/>
    <lineage>
        <taxon>Bacteria</taxon>
        <taxon>Pseudomonadati</taxon>
        <taxon>Pseudomonadota</taxon>
        <taxon>Alphaproteobacteria</taxon>
        <taxon>Hyphomicrobiales</taxon>
        <taxon>Stappiaceae</taxon>
        <taxon>Breoghania</taxon>
    </lineage>
</organism>
<dbReference type="PANTHER" id="PTHR43537">
    <property type="entry name" value="TRANSCRIPTIONAL REGULATOR, GNTR FAMILY"/>
    <property type="match status" value="1"/>
</dbReference>
<proteinExistence type="predicted"/>
<evidence type="ECO:0000256" key="3">
    <source>
        <dbReference type="ARBA" id="ARBA00023163"/>
    </source>
</evidence>
<dbReference type="Gene3D" id="1.10.10.10">
    <property type="entry name" value="Winged helix-like DNA-binding domain superfamily/Winged helix DNA-binding domain"/>
    <property type="match status" value="1"/>
</dbReference>
<dbReference type="PANTHER" id="PTHR43537:SF50">
    <property type="entry name" value="TRANSCRIPTIONAL REGULATORY PROTEIN"/>
    <property type="match status" value="1"/>
</dbReference>
<dbReference type="InterPro" id="IPR011711">
    <property type="entry name" value="GntR_C"/>
</dbReference>
<dbReference type="InterPro" id="IPR036390">
    <property type="entry name" value="WH_DNA-bd_sf"/>
</dbReference>
<keyword evidence="1" id="KW-0805">Transcription regulation</keyword>
<keyword evidence="2" id="KW-0238">DNA-binding</keyword>
<dbReference type="CDD" id="cd07377">
    <property type="entry name" value="WHTH_GntR"/>
    <property type="match status" value="1"/>
</dbReference>
<dbReference type="Pfam" id="PF07729">
    <property type="entry name" value="FCD"/>
    <property type="match status" value="1"/>
</dbReference>
<dbReference type="InterPro" id="IPR036388">
    <property type="entry name" value="WH-like_DNA-bd_sf"/>
</dbReference>
<keyword evidence="3" id="KW-0804">Transcription</keyword>